<dbReference type="Pfam" id="PF13778">
    <property type="entry name" value="DUF4174"/>
    <property type="match status" value="1"/>
</dbReference>
<reference evidence="4 5" key="1">
    <citation type="submission" date="2022-10" db="EMBL/GenBank/DDBJ databases">
        <title>Defluviimonas sp. nov., isolated from ocean surface sediments.</title>
        <authorList>
            <person name="He W."/>
            <person name="Wang L."/>
            <person name="Zhang D.-F."/>
        </authorList>
    </citation>
    <scope>NUCLEOTIDE SEQUENCE [LARGE SCALE GENOMIC DNA]</scope>
    <source>
        <strain evidence="4 5">WL0050</strain>
    </source>
</reference>
<organism evidence="4 5">
    <name type="scientific">Albidovulum litorale</name>
    <dbReference type="NCBI Taxonomy" id="2984134"/>
    <lineage>
        <taxon>Bacteria</taxon>
        <taxon>Pseudomonadati</taxon>
        <taxon>Pseudomonadota</taxon>
        <taxon>Alphaproteobacteria</taxon>
        <taxon>Rhodobacterales</taxon>
        <taxon>Paracoccaceae</taxon>
        <taxon>Albidovulum</taxon>
    </lineage>
</organism>
<protein>
    <submittedName>
        <fullName evidence="4">DUF4174 domain-containing protein</fullName>
    </submittedName>
</protein>
<comment type="caution">
    <text evidence="4">The sequence shown here is derived from an EMBL/GenBank/DDBJ whole genome shotgun (WGS) entry which is preliminary data.</text>
</comment>
<evidence type="ECO:0000256" key="1">
    <source>
        <dbReference type="ARBA" id="ARBA00022729"/>
    </source>
</evidence>
<keyword evidence="5" id="KW-1185">Reference proteome</keyword>
<name>A0ABT2ZJQ6_9RHOB</name>
<evidence type="ECO:0000313" key="5">
    <source>
        <dbReference type="Proteomes" id="UP001652564"/>
    </source>
</evidence>
<evidence type="ECO:0000259" key="3">
    <source>
        <dbReference type="Pfam" id="PF13778"/>
    </source>
</evidence>
<evidence type="ECO:0000313" key="4">
    <source>
        <dbReference type="EMBL" id="MCV2871363.1"/>
    </source>
</evidence>
<feature type="domain" description="DUF4174" evidence="3">
    <location>
        <begin position="37"/>
        <end position="138"/>
    </location>
</feature>
<dbReference type="EMBL" id="JAOWKZ010000001">
    <property type="protein sequence ID" value="MCV2871363.1"/>
    <property type="molecule type" value="Genomic_DNA"/>
</dbReference>
<feature type="chain" id="PRO_5045721147" evidence="2">
    <location>
        <begin position="20"/>
        <end position="148"/>
    </location>
</feature>
<proteinExistence type="predicted"/>
<evidence type="ECO:0000256" key="2">
    <source>
        <dbReference type="SAM" id="SignalP"/>
    </source>
</evidence>
<dbReference type="InterPro" id="IPR025232">
    <property type="entry name" value="DUF4174"/>
</dbReference>
<dbReference type="RefSeq" id="WP_263738536.1">
    <property type="nucleotide sequence ID" value="NZ_JAOWKZ010000001.1"/>
</dbReference>
<gene>
    <name evidence="4" type="ORF">OEZ71_03545</name>
</gene>
<dbReference type="Proteomes" id="UP001652564">
    <property type="component" value="Unassembled WGS sequence"/>
</dbReference>
<feature type="signal peptide" evidence="2">
    <location>
        <begin position="1"/>
        <end position="19"/>
    </location>
</feature>
<sequence>MKSAIALILTLCLAPAALAEGPAAAVLEPVPAAEVTLADLLWLKRPIVVFADSPNDPAFQTQLRYLAEDPGELFKRDVVILTDTDPATPSEARRKLRPRGFSMVLLDKDGDVKLRKPLPWSVREIVRAIDKFPLRRQEILDQRRGSGG</sequence>
<accession>A0ABT2ZJQ6</accession>
<keyword evidence="1 2" id="KW-0732">Signal</keyword>